<evidence type="ECO:0000313" key="2">
    <source>
        <dbReference type="EMBL" id="KXB64839.1"/>
    </source>
</evidence>
<dbReference type="STRING" id="157687.HMPREF3180_01218"/>
<evidence type="ECO:0008006" key="4">
    <source>
        <dbReference type="Google" id="ProtNLM"/>
    </source>
</evidence>
<sequence>MARNNEKISLLIKKLKSINESIFFDLLVDNLNNEVLEKKFGKPFNKNSVFFEREIGIIKKIDESNKEFLRKLIEINNSYIEKKYLNTKKNLNLVKEDCLKEFERDKILRVNGRGLNPEQMIMYVLSTDNLVELLDFFKGEYFKYIEKLEENKRKILEKELFLKEVVEELENEDLEKEFQECLDTKYKNVKKRNLEKLSKKYNLEFNEKQRNFNISAEFISFFDEKMKEYFLMRKNFKRGFEFFNINSYKVSEKERDLEEIITEIEGIEQENKFLNSGYDKLEKENKKLNIQIKELQKEIENMEQDENVKVVENVNIKELPEGKAIDLKNQNVKVVGGRWSQKVIEKAEKYAKEKGFKIEFIHATSVFRNSDKLKNSDIIIFDTSYNSHSAYYKLKSYGLKIYRISTSNLDRIKNLSK</sequence>
<feature type="coiled-coil region" evidence="1">
    <location>
        <begin position="145"/>
        <end position="211"/>
    </location>
</feature>
<dbReference type="EMBL" id="LSDD01000094">
    <property type="protein sequence ID" value="KXB64839.1"/>
    <property type="molecule type" value="Genomic_DNA"/>
</dbReference>
<keyword evidence="3" id="KW-1185">Reference proteome</keyword>
<proteinExistence type="predicted"/>
<accession>A0A134AAV0</accession>
<keyword evidence="1" id="KW-0175">Coiled coil</keyword>
<reference evidence="3" key="1">
    <citation type="submission" date="2016-01" db="EMBL/GenBank/DDBJ databases">
        <authorList>
            <person name="Mitreva M."/>
            <person name="Pepin K.H."/>
            <person name="Mihindukulasuriya K.A."/>
            <person name="Fulton R."/>
            <person name="Fronick C."/>
            <person name="O'Laughlin M."/>
            <person name="Miner T."/>
            <person name="Herter B."/>
            <person name="Rosa B.A."/>
            <person name="Cordes M."/>
            <person name="Tomlinson C."/>
            <person name="Wollam A."/>
            <person name="Palsikar V.B."/>
            <person name="Mardis E.R."/>
            <person name="Wilson R.K."/>
        </authorList>
    </citation>
    <scope>NUCLEOTIDE SEQUENCE [LARGE SCALE GENOMIC DNA]</scope>
    <source>
        <strain evidence="3">KA00185</strain>
    </source>
</reference>
<comment type="caution">
    <text evidence="2">The sequence shown here is derived from an EMBL/GenBank/DDBJ whole genome shotgun (WGS) entry which is preliminary data.</text>
</comment>
<dbReference type="AlphaFoldDB" id="A0A134AAV0"/>
<evidence type="ECO:0000313" key="3">
    <source>
        <dbReference type="Proteomes" id="UP000070483"/>
    </source>
</evidence>
<dbReference type="OrthoDB" id="79298at2"/>
<feature type="coiled-coil region" evidence="1">
    <location>
        <begin position="250"/>
        <end position="312"/>
    </location>
</feature>
<name>A0A134AAV0_9FUSO</name>
<protein>
    <recommendedName>
        <fullName evidence="4">DUF2325 domain-containing protein</fullName>
    </recommendedName>
</protein>
<dbReference type="PATRIC" id="fig|157687.3.peg.1212"/>
<dbReference type="Proteomes" id="UP000070483">
    <property type="component" value="Unassembled WGS sequence"/>
</dbReference>
<gene>
    <name evidence="2" type="ORF">HMPREF3180_01218</name>
</gene>
<organism evidence="2 3">
    <name type="scientific">Leptotrichia wadei</name>
    <dbReference type="NCBI Taxonomy" id="157687"/>
    <lineage>
        <taxon>Bacteria</taxon>
        <taxon>Fusobacteriati</taxon>
        <taxon>Fusobacteriota</taxon>
        <taxon>Fusobacteriia</taxon>
        <taxon>Fusobacteriales</taxon>
        <taxon>Leptotrichiaceae</taxon>
        <taxon>Leptotrichia</taxon>
    </lineage>
</organism>
<dbReference type="RefSeq" id="WP_060917947.1">
    <property type="nucleotide sequence ID" value="NZ_KQ960076.1"/>
</dbReference>
<evidence type="ECO:0000256" key="1">
    <source>
        <dbReference type="SAM" id="Coils"/>
    </source>
</evidence>